<dbReference type="AlphaFoldDB" id="A0A140NJZ4"/>
<dbReference type="HOGENOM" id="CLU_1792873_0_0_6"/>
<name>A0A140NJZ4_PROSM</name>
<dbReference type="InterPro" id="IPR021695">
    <property type="entry name" value="Phage_KPP10_Orf10"/>
</dbReference>
<dbReference type="Pfam" id="PF11681">
    <property type="entry name" value="Phage_Tube_PhiTE"/>
    <property type="match status" value="1"/>
</dbReference>
<dbReference type="PATRIC" id="fig|1157951.4.peg.424"/>
<proteinExistence type="predicted"/>
<reference evidence="1 2" key="1">
    <citation type="journal article" date="2012" name="J. Bacteriol.">
        <title>Complete Genome Sequence of Providencia stuartii Clinical Isolate MRSN 2154.</title>
        <authorList>
            <person name="Clifford R.J."/>
            <person name="Hang J."/>
            <person name="Riley M.C."/>
            <person name="Onmus-Leone F."/>
            <person name="Kuschner R.A."/>
            <person name="Lesho E.P."/>
            <person name="Waterman P.E."/>
        </authorList>
    </citation>
    <scope>NUCLEOTIDE SEQUENCE [LARGE SCALE GENOMIC DNA]</scope>
    <source>
        <strain evidence="1 2">MRSN 2154</strain>
    </source>
</reference>
<gene>
    <name evidence="1" type="ordered locus">S70_02135</name>
</gene>
<reference evidence="2" key="2">
    <citation type="submission" date="2012-04" db="EMBL/GenBank/DDBJ databases">
        <title>Complete genome sequence of Providencia stuartii clinical isolate MRSN 2154.</title>
        <authorList>
            <person name="Clifford R.J."/>
            <person name="Hang J."/>
            <person name="Riley M.C."/>
            <person name="Onmus-Leone F."/>
            <person name="Kuschner R.A."/>
            <person name="Lesho E.P."/>
            <person name="Waterman P.E."/>
        </authorList>
    </citation>
    <scope>NUCLEOTIDE SEQUENCE [LARGE SCALE GENOMIC DNA]</scope>
    <source>
        <strain evidence="2">MRSN 2154</strain>
    </source>
</reference>
<protein>
    <recommendedName>
        <fullName evidence="3">DUF3277 family protein</fullName>
    </recommendedName>
</protein>
<sequence>MSVYNHKSLMVSINGYEITAFDESADALSIAPVGDDGAWTFGANGRGVYVFSGNQSGILTLKLLQHSADNHFLSNLRNQMLSSQSAPAPLELYIKDTWNGDEIVGHVGFFTTPPTQTRGAGHNAQSWVIQFERVITKLGKGAFN</sequence>
<evidence type="ECO:0000313" key="1">
    <source>
        <dbReference type="EMBL" id="AFH92322.1"/>
    </source>
</evidence>
<dbReference type="RefSeq" id="WP_004921015.1">
    <property type="nucleotide sequence ID" value="NC_017731.1"/>
</dbReference>
<dbReference type="Proteomes" id="UP000005012">
    <property type="component" value="Chromosome"/>
</dbReference>
<dbReference type="GeneID" id="93518844"/>
<accession>A0A140NJZ4</accession>
<evidence type="ECO:0000313" key="2">
    <source>
        <dbReference type="Proteomes" id="UP000005012"/>
    </source>
</evidence>
<evidence type="ECO:0008006" key="3">
    <source>
        <dbReference type="Google" id="ProtNLM"/>
    </source>
</evidence>
<dbReference type="KEGG" id="psi:S70_02135"/>
<dbReference type="OrthoDB" id="7061058at2"/>
<dbReference type="EMBL" id="CP003488">
    <property type="protein sequence ID" value="AFH92322.1"/>
    <property type="molecule type" value="Genomic_DNA"/>
</dbReference>
<organism evidence="1 2">
    <name type="scientific">Providencia stuartii (strain MRSN 2154)</name>
    <dbReference type="NCBI Taxonomy" id="1157951"/>
    <lineage>
        <taxon>Bacteria</taxon>
        <taxon>Pseudomonadati</taxon>
        <taxon>Pseudomonadota</taxon>
        <taxon>Gammaproteobacteria</taxon>
        <taxon>Enterobacterales</taxon>
        <taxon>Morganellaceae</taxon>
        <taxon>Providencia</taxon>
    </lineage>
</organism>